<keyword evidence="2 4" id="KW-0238">DNA-binding</keyword>
<evidence type="ECO:0000256" key="4">
    <source>
        <dbReference type="PROSITE-ProRule" id="PRU00335"/>
    </source>
</evidence>
<dbReference type="PANTHER" id="PTHR30055:SF238">
    <property type="entry name" value="MYCOFACTOCIN BIOSYNTHESIS TRANSCRIPTIONAL REGULATOR MFTR-RELATED"/>
    <property type="match status" value="1"/>
</dbReference>
<dbReference type="OrthoDB" id="956698at2"/>
<evidence type="ECO:0000256" key="3">
    <source>
        <dbReference type="ARBA" id="ARBA00023163"/>
    </source>
</evidence>
<dbReference type="InterPro" id="IPR050109">
    <property type="entry name" value="HTH-type_TetR-like_transc_reg"/>
</dbReference>
<protein>
    <submittedName>
        <fullName evidence="6">TetR family transcriptional regulator</fullName>
    </submittedName>
</protein>
<sequence>MARWQPDTPDRLRVAASELFAEQGFDETSVAQIADRAGLTERTFFRYFADKREVLFDGQEQLRSAFRTAVEAAPVGEPLLDLAERVVGGLSVFFSEERRAWSRRRAAIITGHPGLQERELLKMTTITSDLADVFRARGLAAGASTVAAGTVVAIFHTAFAQWVASEETRDFAALAAAAVADLRGALSGA</sequence>
<dbReference type="InterPro" id="IPR041347">
    <property type="entry name" value="MftR_C"/>
</dbReference>
<dbReference type="GO" id="GO:0000976">
    <property type="term" value="F:transcription cis-regulatory region binding"/>
    <property type="evidence" value="ECO:0007669"/>
    <property type="project" value="TreeGrafter"/>
</dbReference>
<dbReference type="Proteomes" id="UP000231586">
    <property type="component" value="Unassembled WGS sequence"/>
</dbReference>
<organism evidence="6 7">
    <name type="scientific">Luteimicrobium subarcticum</name>
    <dbReference type="NCBI Taxonomy" id="620910"/>
    <lineage>
        <taxon>Bacteria</taxon>
        <taxon>Bacillati</taxon>
        <taxon>Actinomycetota</taxon>
        <taxon>Actinomycetes</taxon>
        <taxon>Micrococcales</taxon>
        <taxon>Luteimicrobium</taxon>
    </lineage>
</organism>
<evidence type="ECO:0000313" key="6">
    <source>
        <dbReference type="EMBL" id="PJI93311.1"/>
    </source>
</evidence>
<keyword evidence="7" id="KW-1185">Reference proteome</keyword>
<evidence type="ECO:0000256" key="2">
    <source>
        <dbReference type="ARBA" id="ARBA00023125"/>
    </source>
</evidence>
<name>A0A2M8WQU8_9MICO</name>
<keyword evidence="1" id="KW-0805">Transcription regulation</keyword>
<dbReference type="AlphaFoldDB" id="A0A2M8WQU8"/>
<reference evidence="6 7" key="1">
    <citation type="submission" date="2017-11" db="EMBL/GenBank/DDBJ databases">
        <title>Genomic Encyclopedia of Archaeal and Bacterial Type Strains, Phase II (KMG-II): From Individual Species to Whole Genera.</title>
        <authorList>
            <person name="Goeker M."/>
        </authorList>
    </citation>
    <scope>NUCLEOTIDE SEQUENCE [LARGE SCALE GENOMIC DNA]</scope>
    <source>
        <strain evidence="6 7">DSM 22413</strain>
    </source>
</reference>
<feature type="domain" description="HTH tetR-type" evidence="5">
    <location>
        <begin position="6"/>
        <end position="66"/>
    </location>
</feature>
<dbReference type="GO" id="GO:0003700">
    <property type="term" value="F:DNA-binding transcription factor activity"/>
    <property type="evidence" value="ECO:0007669"/>
    <property type="project" value="TreeGrafter"/>
</dbReference>
<evidence type="ECO:0000313" key="7">
    <source>
        <dbReference type="Proteomes" id="UP000231586"/>
    </source>
</evidence>
<dbReference type="InterPro" id="IPR023772">
    <property type="entry name" value="DNA-bd_HTH_TetR-type_CS"/>
</dbReference>
<dbReference type="PRINTS" id="PR00455">
    <property type="entry name" value="HTHTETR"/>
</dbReference>
<accession>A0A2M8WQU8</accession>
<dbReference type="Pfam" id="PF00440">
    <property type="entry name" value="TetR_N"/>
    <property type="match status" value="1"/>
</dbReference>
<dbReference type="SUPFAM" id="SSF46689">
    <property type="entry name" value="Homeodomain-like"/>
    <property type="match status" value="1"/>
</dbReference>
<evidence type="ECO:0000259" key="5">
    <source>
        <dbReference type="PROSITE" id="PS50977"/>
    </source>
</evidence>
<dbReference type="PANTHER" id="PTHR30055">
    <property type="entry name" value="HTH-TYPE TRANSCRIPTIONAL REGULATOR RUTR"/>
    <property type="match status" value="1"/>
</dbReference>
<dbReference type="RefSeq" id="WP_100350031.1">
    <property type="nucleotide sequence ID" value="NZ_PGTZ01000008.1"/>
</dbReference>
<proteinExistence type="predicted"/>
<feature type="DNA-binding region" description="H-T-H motif" evidence="4">
    <location>
        <begin position="29"/>
        <end position="48"/>
    </location>
</feature>
<dbReference type="InterPro" id="IPR009057">
    <property type="entry name" value="Homeodomain-like_sf"/>
</dbReference>
<dbReference type="Gene3D" id="1.10.357.10">
    <property type="entry name" value="Tetracycline Repressor, domain 2"/>
    <property type="match status" value="1"/>
</dbReference>
<comment type="caution">
    <text evidence="6">The sequence shown here is derived from an EMBL/GenBank/DDBJ whole genome shotgun (WGS) entry which is preliminary data.</text>
</comment>
<dbReference type="PROSITE" id="PS01081">
    <property type="entry name" value="HTH_TETR_1"/>
    <property type="match status" value="1"/>
</dbReference>
<gene>
    <name evidence="6" type="ORF">CLV34_1880</name>
</gene>
<dbReference type="EMBL" id="PGTZ01000008">
    <property type="protein sequence ID" value="PJI93311.1"/>
    <property type="molecule type" value="Genomic_DNA"/>
</dbReference>
<dbReference type="InterPro" id="IPR001647">
    <property type="entry name" value="HTH_TetR"/>
</dbReference>
<keyword evidence="3" id="KW-0804">Transcription</keyword>
<dbReference type="PROSITE" id="PS50977">
    <property type="entry name" value="HTH_TETR_2"/>
    <property type="match status" value="1"/>
</dbReference>
<evidence type="ECO:0000256" key="1">
    <source>
        <dbReference type="ARBA" id="ARBA00023015"/>
    </source>
</evidence>
<dbReference type="Pfam" id="PF17754">
    <property type="entry name" value="TetR_C_14"/>
    <property type="match status" value="1"/>
</dbReference>